<keyword evidence="4" id="KW-0281">Fimbrium</keyword>
<dbReference type="EMBL" id="JACHOC010000001">
    <property type="protein sequence ID" value="MBB4620453.1"/>
    <property type="molecule type" value="Genomic_DNA"/>
</dbReference>
<protein>
    <recommendedName>
        <fullName evidence="5">Major fimbrial subunit protein N-terminal domain-containing protein</fullName>
    </recommendedName>
</protein>
<keyword evidence="7" id="KW-1185">Reference proteome</keyword>
<dbReference type="RefSeq" id="WP_183668526.1">
    <property type="nucleotide sequence ID" value="NZ_BMPB01000010.1"/>
</dbReference>
<gene>
    <name evidence="6" type="ORF">GGQ57_000327</name>
</gene>
<dbReference type="InterPro" id="IPR018247">
    <property type="entry name" value="EF_Hand_1_Ca_BS"/>
</dbReference>
<comment type="similarity">
    <text evidence="2">Belongs to the bacteroidetes fimbrillin superfamily. FimA/Mfa1 family.</text>
</comment>
<dbReference type="Pfam" id="PF06321">
    <property type="entry name" value="P_gingi_FimA"/>
    <property type="match status" value="1"/>
</dbReference>
<proteinExistence type="inferred from homology"/>
<comment type="subcellular location">
    <subcellularLocation>
        <location evidence="1">Fimbrium</location>
    </subcellularLocation>
</comment>
<sequence length="930" mass="104111">MKKYSIYLVYMLFGLFLFGSCSDESIVNKKDVVEGVPVSLKIPYTAPEMDIIMTRAGKSDVKLLSDLYVFTFDSYSGEFVSGENVLIEGSNSSTGSISINTTSGYRNIYAVANTLSGMYPSIQSKLNEVIANELKESEFLKIAAELSSDNVENNDDIMLMSGQWSNGSETKCLVPAGNGTLSGTIKIKRVAAKVTFNIKTGPIETAKGTFTAKEYQVLRVPYGAKLFENGTASISNYFDVKDFMPIKEGGSFTFYMSENLKQPLKECSDHNDRELYRETENEDKLSRTFINADPNATYVIIKGSFVGKADDPTDGKSGSVVAPRVLYIIHLGKGAGTVANESYDANDFDTYRNTDYIYNLTVNGVDNIVVEVLTNDPDKDNKPREEGDVIFGGDNDVILRCDAHFEQRLLHFTKDKLKDYSFAVKTPYTDKVYDINSDGIYPIMEGDDLYWVTFYKNPNNESYCYSYTSAKQSSDANLWTVEKLVKELKKWKEGTDHEEWGEEVNFTCFVNEFYYNDKPKEWYKYVNTGEDRTLQILCETSSQQAGLGSSSVTKNAQYVITQRPIETIYKKAQSVAGSIVAWGIETVNETGRLISGGGGSNADHGRKNMAFNGDWDDFLNFNKRPNDDGTVNYMKQNYEKAYYACLQRNRDENGNGQIDPDEIKWYLPSSKQYISLWIGNEAISSEANIYGAEGGDGKISPDRHFYTSTNGALVYWAEEGYSLGGVGGDNKYVLNNDGGRRQYRCVRDLGITKEQLEASNYTLSPIYKKSGNSITLDNLSSVSLRTQKAVGELKVHHEREDINKPYSGGLTVASEVCKEYRWGWVDVSEDWNEVTKNANNNPTNSYCVNSKDLGSGWRLPNQRELGVMYVAGTGGSGLCRTYYSGVPWDWKDGNSGRWYKKGESHTFQISSGVTLKAKNTKTTFRCVKDN</sequence>
<evidence type="ECO:0000313" key="7">
    <source>
        <dbReference type="Proteomes" id="UP000533637"/>
    </source>
</evidence>
<reference evidence="6 7" key="1">
    <citation type="submission" date="2020-08" db="EMBL/GenBank/DDBJ databases">
        <title>Genomic Encyclopedia of Type Strains, Phase IV (KMG-IV): sequencing the most valuable type-strain genomes for metagenomic binning, comparative biology and taxonomic classification.</title>
        <authorList>
            <person name="Goeker M."/>
        </authorList>
    </citation>
    <scope>NUCLEOTIDE SEQUENCE [LARGE SCALE GENOMIC DNA]</scope>
    <source>
        <strain evidence="6 7">DSM 102983</strain>
    </source>
</reference>
<evidence type="ECO:0000313" key="6">
    <source>
        <dbReference type="EMBL" id="MBB4620453.1"/>
    </source>
</evidence>
<accession>A0ABR6KGL5</accession>
<dbReference type="Gene3D" id="2.60.40.2580">
    <property type="match status" value="1"/>
</dbReference>
<dbReference type="PROSITE" id="PS00018">
    <property type="entry name" value="EF_HAND_1"/>
    <property type="match status" value="1"/>
</dbReference>
<feature type="domain" description="Major fimbrial subunit protein N-terminal" evidence="5">
    <location>
        <begin position="66"/>
        <end position="167"/>
    </location>
</feature>
<dbReference type="Proteomes" id="UP000533637">
    <property type="component" value="Unassembled WGS sequence"/>
</dbReference>
<evidence type="ECO:0000256" key="4">
    <source>
        <dbReference type="ARBA" id="ARBA00023263"/>
    </source>
</evidence>
<organism evidence="6 7">
    <name type="scientific">Parabacteroides faecis</name>
    <dbReference type="NCBI Taxonomy" id="1217282"/>
    <lineage>
        <taxon>Bacteria</taxon>
        <taxon>Pseudomonadati</taxon>
        <taxon>Bacteroidota</taxon>
        <taxon>Bacteroidia</taxon>
        <taxon>Bacteroidales</taxon>
        <taxon>Tannerellaceae</taxon>
        <taxon>Parabacteroides</taxon>
    </lineage>
</organism>
<dbReference type="InterPro" id="IPR029141">
    <property type="entry name" value="FimA_N"/>
</dbReference>
<name>A0ABR6KGL5_9BACT</name>
<comment type="caution">
    <text evidence="6">The sequence shown here is derived from an EMBL/GenBank/DDBJ whole genome shotgun (WGS) entry which is preliminary data.</text>
</comment>
<evidence type="ECO:0000256" key="3">
    <source>
        <dbReference type="ARBA" id="ARBA00022729"/>
    </source>
</evidence>
<evidence type="ECO:0000256" key="1">
    <source>
        <dbReference type="ARBA" id="ARBA00004561"/>
    </source>
</evidence>
<evidence type="ECO:0000259" key="5">
    <source>
        <dbReference type="Pfam" id="PF06321"/>
    </source>
</evidence>
<keyword evidence="3" id="KW-0732">Signal</keyword>
<evidence type="ECO:0000256" key="2">
    <source>
        <dbReference type="ARBA" id="ARBA00006011"/>
    </source>
</evidence>
<dbReference type="PROSITE" id="PS51257">
    <property type="entry name" value="PROKAR_LIPOPROTEIN"/>
    <property type="match status" value="1"/>
</dbReference>